<evidence type="ECO:0000256" key="2">
    <source>
        <dbReference type="ARBA" id="ARBA00006434"/>
    </source>
</evidence>
<reference evidence="13" key="2">
    <citation type="submission" date="2023-05" db="EMBL/GenBank/DDBJ databases">
        <authorList>
            <person name="Fouks B."/>
        </authorList>
    </citation>
    <scope>NUCLEOTIDE SEQUENCE</scope>
    <source>
        <strain evidence="13">Stay&amp;Tobe</strain>
        <tissue evidence="13">Testes</tissue>
    </source>
</reference>
<keyword evidence="8" id="KW-0406">Ion transport</keyword>
<evidence type="ECO:0000256" key="9">
    <source>
        <dbReference type="ARBA" id="ARBA00023136"/>
    </source>
</evidence>
<dbReference type="Gene3D" id="1.20.1730.10">
    <property type="entry name" value="Sodium/glucose cotransporter"/>
    <property type="match status" value="1"/>
</dbReference>
<keyword evidence="6 12" id="KW-1133">Transmembrane helix</keyword>
<proteinExistence type="inferred from homology"/>
<dbReference type="PANTHER" id="PTHR42985:SF21">
    <property type="entry name" value="SODIUM-DEPENDENT MULTIVITAMIN TRANSPORTER-LIKE PROTEIN"/>
    <property type="match status" value="1"/>
</dbReference>
<dbReference type="Proteomes" id="UP001233999">
    <property type="component" value="Unassembled WGS sequence"/>
</dbReference>
<dbReference type="InterPro" id="IPR051163">
    <property type="entry name" value="Sodium:Solute_Symporter_SSF"/>
</dbReference>
<keyword evidence="10" id="KW-0739">Sodium transport</keyword>
<dbReference type="Pfam" id="PF00474">
    <property type="entry name" value="SSF"/>
    <property type="match status" value="1"/>
</dbReference>
<evidence type="ECO:0008006" key="15">
    <source>
        <dbReference type="Google" id="ProtNLM"/>
    </source>
</evidence>
<evidence type="ECO:0000256" key="6">
    <source>
        <dbReference type="ARBA" id="ARBA00022989"/>
    </source>
</evidence>
<protein>
    <recommendedName>
        <fullName evidence="15">Sodium-coupled monocarboxylate transporter 1</fullName>
    </recommendedName>
</protein>
<dbReference type="InterPro" id="IPR001734">
    <property type="entry name" value="Na/solute_symporter"/>
</dbReference>
<evidence type="ECO:0000313" key="14">
    <source>
        <dbReference type="Proteomes" id="UP001233999"/>
    </source>
</evidence>
<dbReference type="AlphaFoldDB" id="A0AAD7Z8U5"/>
<feature type="transmembrane region" description="Helical" evidence="12">
    <location>
        <begin position="118"/>
        <end position="143"/>
    </location>
</feature>
<comment type="subcellular location">
    <subcellularLocation>
        <location evidence="1">Cell membrane</location>
        <topology evidence="1">Multi-pass membrane protein</topology>
    </subcellularLocation>
</comment>
<evidence type="ECO:0000256" key="8">
    <source>
        <dbReference type="ARBA" id="ARBA00023065"/>
    </source>
</evidence>
<keyword evidence="7" id="KW-0915">Sodium</keyword>
<sequence length="264" mass="29139">DFLYCISMRSSMILENSLNIVFSKAIPLRASDSREELGFVLGVDHRLSSFLLVGVCTPGVVLRSPNIPRRTMASPILIIAVITDQESQSIVALPRSSMMLSGMETKNSTNVFDVAPLLFGWLDFTVFGLVLLATAAVGVYYGFFNKQKTKVEYLLGGKSMSTIPVALSLVACHISGVTVMGVPSEVFTYGSTYILVCFSCILVAVIMNYVYLPVFFELQLTSTYEYLEMRFSRSVRVMASLLYTIAMLLYVPIVVYVPALAFSQ</sequence>
<evidence type="ECO:0000256" key="1">
    <source>
        <dbReference type="ARBA" id="ARBA00004651"/>
    </source>
</evidence>
<dbReference type="InterPro" id="IPR038377">
    <property type="entry name" value="Na/Glc_symporter_sf"/>
</dbReference>
<evidence type="ECO:0000256" key="3">
    <source>
        <dbReference type="ARBA" id="ARBA00022448"/>
    </source>
</evidence>
<keyword evidence="4" id="KW-1003">Cell membrane</keyword>
<dbReference type="PANTHER" id="PTHR42985">
    <property type="entry name" value="SODIUM-COUPLED MONOCARBOXYLATE TRANSPORTER"/>
    <property type="match status" value="1"/>
</dbReference>
<evidence type="ECO:0000256" key="11">
    <source>
        <dbReference type="RuleBase" id="RU362091"/>
    </source>
</evidence>
<dbReference type="GO" id="GO:0006814">
    <property type="term" value="P:sodium ion transport"/>
    <property type="evidence" value="ECO:0007669"/>
    <property type="project" value="UniProtKB-KW"/>
</dbReference>
<organism evidence="13 14">
    <name type="scientific">Diploptera punctata</name>
    <name type="common">Pacific beetle cockroach</name>
    <dbReference type="NCBI Taxonomy" id="6984"/>
    <lineage>
        <taxon>Eukaryota</taxon>
        <taxon>Metazoa</taxon>
        <taxon>Ecdysozoa</taxon>
        <taxon>Arthropoda</taxon>
        <taxon>Hexapoda</taxon>
        <taxon>Insecta</taxon>
        <taxon>Pterygota</taxon>
        <taxon>Neoptera</taxon>
        <taxon>Polyneoptera</taxon>
        <taxon>Dictyoptera</taxon>
        <taxon>Blattodea</taxon>
        <taxon>Blaberoidea</taxon>
        <taxon>Blaberidae</taxon>
        <taxon>Diplopterinae</taxon>
        <taxon>Diploptera</taxon>
    </lineage>
</organism>
<reference evidence="13" key="1">
    <citation type="journal article" date="2023" name="IScience">
        <title>Live-bearing cockroach genome reveals convergent evolutionary mechanisms linked to viviparity in insects and beyond.</title>
        <authorList>
            <person name="Fouks B."/>
            <person name="Harrison M.C."/>
            <person name="Mikhailova A.A."/>
            <person name="Marchal E."/>
            <person name="English S."/>
            <person name="Carruthers M."/>
            <person name="Jennings E.C."/>
            <person name="Chiamaka E.L."/>
            <person name="Frigard R.A."/>
            <person name="Pippel M."/>
            <person name="Attardo G.M."/>
            <person name="Benoit J.B."/>
            <person name="Bornberg-Bauer E."/>
            <person name="Tobe S.S."/>
        </authorList>
    </citation>
    <scope>NUCLEOTIDE SEQUENCE</scope>
    <source>
        <strain evidence="13">Stay&amp;Tobe</strain>
    </source>
</reference>
<keyword evidence="9 12" id="KW-0472">Membrane</keyword>
<keyword evidence="5 12" id="KW-0812">Transmembrane</keyword>
<accession>A0AAD7Z8U5</accession>
<gene>
    <name evidence="13" type="ORF">L9F63_007581</name>
</gene>
<dbReference type="GO" id="GO:0005886">
    <property type="term" value="C:plasma membrane"/>
    <property type="evidence" value="ECO:0007669"/>
    <property type="project" value="UniProtKB-SubCell"/>
</dbReference>
<comment type="similarity">
    <text evidence="2 11">Belongs to the sodium:solute symporter (SSF) (TC 2.A.21) family.</text>
</comment>
<evidence type="ECO:0000256" key="10">
    <source>
        <dbReference type="ARBA" id="ARBA00023201"/>
    </source>
</evidence>
<dbReference type="EMBL" id="JASPKZ010009829">
    <property type="protein sequence ID" value="KAJ9575573.1"/>
    <property type="molecule type" value="Genomic_DNA"/>
</dbReference>
<name>A0AAD7Z8U5_DIPPU</name>
<keyword evidence="14" id="KW-1185">Reference proteome</keyword>
<evidence type="ECO:0000313" key="13">
    <source>
        <dbReference type="EMBL" id="KAJ9575573.1"/>
    </source>
</evidence>
<feature type="transmembrane region" description="Helical" evidence="12">
    <location>
        <begin position="193"/>
        <end position="216"/>
    </location>
</feature>
<evidence type="ECO:0000256" key="4">
    <source>
        <dbReference type="ARBA" id="ARBA00022475"/>
    </source>
</evidence>
<feature type="transmembrane region" description="Helical" evidence="12">
    <location>
        <begin position="237"/>
        <end position="261"/>
    </location>
</feature>
<evidence type="ECO:0000256" key="12">
    <source>
        <dbReference type="SAM" id="Phobius"/>
    </source>
</evidence>
<feature type="non-terminal residue" evidence="13">
    <location>
        <position position="1"/>
    </location>
</feature>
<feature type="transmembrane region" description="Helical" evidence="12">
    <location>
        <begin position="163"/>
        <end position="181"/>
    </location>
</feature>
<evidence type="ECO:0000256" key="7">
    <source>
        <dbReference type="ARBA" id="ARBA00023053"/>
    </source>
</evidence>
<dbReference type="PROSITE" id="PS50283">
    <property type="entry name" value="NA_SOLUT_SYMP_3"/>
    <property type="match status" value="1"/>
</dbReference>
<feature type="non-terminal residue" evidence="13">
    <location>
        <position position="264"/>
    </location>
</feature>
<comment type="caution">
    <text evidence="13">The sequence shown here is derived from an EMBL/GenBank/DDBJ whole genome shotgun (WGS) entry which is preliminary data.</text>
</comment>
<evidence type="ECO:0000256" key="5">
    <source>
        <dbReference type="ARBA" id="ARBA00022692"/>
    </source>
</evidence>
<keyword evidence="3" id="KW-0813">Transport</keyword>
<dbReference type="GO" id="GO:0015293">
    <property type="term" value="F:symporter activity"/>
    <property type="evidence" value="ECO:0007669"/>
    <property type="project" value="TreeGrafter"/>
</dbReference>